<dbReference type="RefSeq" id="WP_092153101.1">
    <property type="nucleotide sequence ID" value="NZ_FNBX01000004.1"/>
</dbReference>
<protein>
    <submittedName>
        <fullName evidence="3">Serine protease, S1-C subfamily, contains C-terminal PDZ domain</fullName>
    </submittedName>
</protein>
<reference evidence="4" key="1">
    <citation type="submission" date="2016-10" db="EMBL/GenBank/DDBJ databases">
        <authorList>
            <person name="Varghese N."/>
            <person name="Submissions S."/>
        </authorList>
    </citation>
    <scope>NUCLEOTIDE SEQUENCE [LARGE SCALE GENOMIC DNA]</scope>
    <source>
        <strain evidence="4">KHC7</strain>
    </source>
</reference>
<evidence type="ECO:0000313" key="3">
    <source>
        <dbReference type="EMBL" id="SDF37872.1"/>
    </source>
</evidence>
<gene>
    <name evidence="3" type="ORF">SAMN05192586_104152</name>
</gene>
<keyword evidence="4" id="KW-1185">Reference proteome</keyword>
<dbReference type="EMBL" id="FNBX01000004">
    <property type="protein sequence ID" value="SDF37872.1"/>
    <property type="molecule type" value="Genomic_DNA"/>
</dbReference>
<dbReference type="InterPro" id="IPR001940">
    <property type="entry name" value="Peptidase_S1C"/>
</dbReference>
<dbReference type="Proteomes" id="UP000199355">
    <property type="component" value="Unassembled WGS sequence"/>
</dbReference>
<feature type="transmembrane region" description="Helical" evidence="2">
    <location>
        <begin position="33"/>
        <end position="52"/>
    </location>
</feature>
<dbReference type="SUPFAM" id="SSF50494">
    <property type="entry name" value="Trypsin-like serine proteases"/>
    <property type="match status" value="1"/>
</dbReference>
<dbReference type="InterPro" id="IPR043504">
    <property type="entry name" value="Peptidase_S1_PA_chymotrypsin"/>
</dbReference>
<keyword evidence="3" id="KW-0378">Hydrolase</keyword>
<accession>A0A1G7KKZ1</accession>
<keyword evidence="2" id="KW-0472">Membrane</keyword>
<evidence type="ECO:0000313" key="4">
    <source>
        <dbReference type="Proteomes" id="UP000199355"/>
    </source>
</evidence>
<dbReference type="GO" id="GO:0004252">
    <property type="term" value="F:serine-type endopeptidase activity"/>
    <property type="evidence" value="ECO:0007669"/>
    <property type="project" value="InterPro"/>
</dbReference>
<dbReference type="Pfam" id="PF13365">
    <property type="entry name" value="Trypsin_2"/>
    <property type="match status" value="1"/>
</dbReference>
<sequence>MEQSPSPSQHSAPPAETPAAAAAVLRPWYARPWFWALLLLLALLLLAAWLFWQERQAALAAQARLDQETALARQRNADRAAFLEQLRALLQQDPCEVQRRLPQLTPPAGVTWPPVGAAGPVVPQTEPEAKSAAPQTAAADSAPSAAQPARPGSVAALLEQATVMVLALKPEGLVLGSGFFAAQGAVVTNAHVVAQARQVAVINKALGKPLPASIKALSVDGNEDFALLAVPDAPTITPLVLSSAVSRTQRVSAWGFPGAVTTDDPKFAALLRGESVEAPEVVYTDGVVSVVLDRTPPLIVHTATVSQGNSGGPLVDDQGRVVGVNTAIKLDDASYRQSSLAIVSARLAAFLRKAGVAVRLEAAQPAAGGKP</sequence>
<dbReference type="Gene3D" id="2.40.10.10">
    <property type="entry name" value="Trypsin-like serine proteases"/>
    <property type="match status" value="2"/>
</dbReference>
<dbReference type="InterPro" id="IPR009003">
    <property type="entry name" value="Peptidase_S1_PA"/>
</dbReference>
<dbReference type="PRINTS" id="PR00834">
    <property type="entry name" value="PROTEASES2C"/>
</dbReference>
<dbReference type="GO" id="GO:0006508">
    <property type="term" value="P:proteolysis"/>
    <property type="evidence" value="ECO:0007669"/>
    <property type="project" value="UniProtKB-KW"/>
</dbReference>
<keyword evidence="3" id="KW-0645">Protease</keyword>
<dbReference type="PANTHER" id="PTHR43019">
    <property type="entry name" value="SERINE ENDOPROTEASE DEGS"/>
    <property type="match status" value="1"/>
</dbReference>
<organism evidence="3 4">
    <name type="scientific">Desulfovibrio legallii</name>
    <dbReference type="NCBI Taxonomy" id="571438"/>
    <lineage>
        <taxon>Bacteria</taxon>
        <taxon>Pseudomonadati</taxon>
        <taxon>Thermodesulfobacteriota</taxon>
        <taxon>Desulfovibrionia</taxon>
        <taxon>Desulfovibrionales</taxon>
        <taxon>Desulfovibrionaceae</taxon>
        <taxon>Desulfovibrio</taxon>
    </lineage>
</organism>
<name>A0A1G7KKZ1_9BACT</name>
<evidence type="ECO:0000256" key="1">
    <source>
        <dbReference type="SAM" id="MobiDB-lite"/>
    </source>
</evidence>
<keyword evidence="2" id="KW-0812">Transmembrane</keyword>
<dbReference type="STRING" id="571438.SAMN05192586_104152"/>
<feature type="region of interest" description="Disordered" evidence="1">
    <location>
        <begin position="118"/>
        <end position="148"/>
    </location>
</feature>
<proteinExistence type="predicted"/>
<evidence type="ECO:0000256" key="2">
    <source>
        <dbReference type="SAM" id="Phobius"/>
    </source>
</evidence>
<dbReference type="AlphaFoldDB" id="A0A1G7KKZ1"/>
<dbReference type="PANTHER" id="PTHR43019:SF23">
    <property type="entry name" value="PROTEASE DO-LIKE 5, CHLOROPLASTIC"/>
    <property type="match status" value="1"/>
</dbReference>
<dbReference type="OrthoDB" id="9766361at2"/>
<keyword evidence="2" id="KW-1133">Transmembrane helix</keyword>